<comment type="caution">
    <text evidence="2">The sequence shown here is derived from an EMBL/GenBank/DDBJ whole genome shotgun (WGS) entry which is preliminary data.</text>
</comment>
<protein>
    <submittedName>
        <fullName evidence="2">Uncharacterized protein</fullName>
    </submittedName>
</protein>
<reference evidence="2" key="1">
    <citation type="submission" date="2017-07" db="EMBL/GenBank/DDBJ databases">
        <title>Taro Niue Genome Assembly and Annotation.</title>
        <authorList>
            <person name="Atibalentja N."/>
            <person name="Keating K."/>
            <person name="Fields C.J."/>
        </authorList>
    </citation>
    <scope>NUCLEOTIDE SEQUENCE</scope>
    <source>
        <strain evidence="2">Niue_2</strain>
        <tissue evidence="2">Leaf</tissue>
    </source>
</reference>
<feature type="region of interest" description="Disordered" evidence="1">
    <location>
        <begin position="53"/>
        <end position="89"/>
    </location>
</feature>
<proteinExistence type="predicted"/>
<feature type="region of interest" description="Disordered" evidence="1">
    <location>
        <begin position="1"/>
        <end position="27"/>
    </location>
</feature>
<organism evidence="2 3">
    <name type="scientific">Colocasia esculenta</name>
    <name type="common">Wild taro</name>
    <name type="synonym">Arum esculentum</name>
    <dbReference type="NCBI Taxonomy" id="4460"/>
    <lineage>
        <taxon>Eukaryota</taxon>
        <taxon>Viridiplantae</taxon>
        <taxon>Streptophyta</taxon>
        <taxon>Embryophyta</taxon>
        <taxon>Tracheophyta</taxon>
        <taxon>Spermatophyta</taxon>
        <taxon>Magnoliopsida</taxon>
        <taxon>Liliopsida</taxon>
        <taxon>Araceae</taxon>
        <taxon>Aroideae</taxon>
        <taxon>Colocasieae</taxon>
        <taxon>Colocasia</taxon>
    </lineage>
</organism>
<name>A0A843WUH3_COLES</name>
<evidence type="ECO:0000256" key="1">
    <source>
        <dbReference type="SAM" id="MobiDB-lite"/>
    </source>
</evidence>
<evidence type="ECO:0000313" key="2">
    <source>
        <dbReference type="EMBL" id="MQM13809.1"/>
    </source>
</evidence>
<dbReference type="Proteomes" id="UP000652761">
    <property type="component" value="Unassembled WGS sequence"/>
</dbReference>
<sequence length="89" mass="10146">MAGIECRDGSNSGTNKDQKKRNDQPLDQEVPWLVLACRFRSLGDRSIRFWPSSDSRLMSGSKDKGMTVVMNGDERNPEREPYWQTGPNN</sequence>
<evidence type="ECO:0000313" key="3">
    <source>
        <dbReference type="Proteomes" id="UP000652761"/>
    </source>
</evidence>
<keyword evidence="3" id="KW-1185">Reference proteome</keyword>
<feature type="compositionally biased region" description="Basic and acidic residues" evidence="1">
    <location>
        <begin position="72"/>
        <end position="81"/>
    </location>
</feature>
<dbReference type="AlphaFoldDB" id="A0A843WUH3"/>
<dbReference type="EMBL" id="NMUH01005836">
    <property type="protein sequence ID" value="MQM13809.1"/>
    <property type="molecule type" value="Genomic_DNA"/>
</dbReference>
<accession>A0A843WUH3</accession>
<gene>
    <name evidence="2" type="ORF">Taro_046735</name>
</gene>